<comment type="similarity">
    <text evidence="1">Belongs to the short-chain dehydrogenases/reductases (SDR) family.</text>
</comment>
<evidence type="ECO:0000313" key="3">
    <source>
        <dbReference type="EMBL" id="MFC5973582.1"/>
    </source>
</evidence>
<name>A0ABD5RSS4_9EURY</name>
<dbReference type="Gene3D" id="3.40.50.720">
    <property type="entry name" value="NAD(P)-binding Rossmann-like Domain"/>
    <property type="match status" value="1"/>
</dbReference>
<dbReference type="PRINTS" id="PR00080">
    <property type="entry name" value="SDRFAMILY"/>
</dbReference>
<dbReference type="EMBL" id="JBHSQH010000002">
    <property type="protein sequence ID" value="MFC5973582.1"/>
    <property type="molecule type" value="Genomic_DNA"/>
</dbReference>
<dbReference type="NCBIfam" id="NF005559">
    <property type="entry name" value="PRK07231.1"/>
    <property type="match status" value="1"/>
</dbReference>
<dbReference type="PRINTS" id="PR00081">
    <property type="entry name" value="GDHRDH"/>
</dbReference>
<dbReference type="InterPro" id="IPR036291">
    <property type="entry name" value="NAD(P)-bd_dom_sf"/>
</dbReference>
<dbReference type="InterPro" id="IPR057326">
    <property type="entry name" value="KR_dom"/>
</dbReference>
<reference evidence="3 4" key="1">
    <citation type="journal article" date="2019" name="Int. J. Syst. Evol. Microbiol.">
        <title>The Global Catalogue of Microorganisms (GCM) 10K type strain sequencing project: providing services to taxonomists for standard genome sequencing and annotation.</title>
        <authorList>
            <consortium name="The Broad Institute Genomics Platform"/>
            <consortium name="The Broad Institute Genome Sequencing Center for Infectious Disease"/>
            <person name="Wu L."/>
            <person name="Ma J."/>
        </authorList>
    </citation>
    <scope>NUCLEOTIDE SEQUENCE [LARGE SCALE GENOMIC DNA]</scope>
    <source>
        <strain evidence="3 4">CGMCC 1.12543</strain>
    </source>
</reference>
<dbReference type="InterPro" id="IPR020904">
    <property type="entry name" value="Sc_DH/Rdtase_CS"/>
</dbReference>
<dbReference type="GO" id="GO:0016491">
    <property type="term" value="F:oxidoreductase activity"/>
    <property type="evidence" value="ECO:0007669"/>
    <property type="project" value="UniProtKB-KW"/>
</dbReference>
<evidence type="ECO:0000313" key="4">
    <source>
        <dbReference type="Proteomes" id="UP001596099"/>
    </source>
</evidence>
<comment type="caution">
    <text evidence="3">The sequence shown here is derived from an EMBL/GenBank/DDBJ whole genome shotgun (WGS) entry which is preliminary data.</text>
</comment>
<dbReference type="FunFam" id="3.40.50.720:FF:000084">
    <property type="entry name" value="Short-chain dehydrogenase reductase"/>
    <property type="match status" value="1"/>
</dbReference>
<dbReference type="Pfam" id="PF13561">
    <property type="entry name" value="adh_short_C2"/>
    <property type="match status" value="1"/>
</dbReference>
<evidence type="ECO:0000256" key="1">
    <source>
        <dbReference type="ARBA" id="ARBA00006484"/>
    </source>
</evidence>
<gene>
    <name evidence="3" type="ORF">ACFPYI_19815</name>
</gene>
<keyword evidence="3" id="KW-0560">Oxidoreductase</keyword>
<dbReference type="SMART" id="SM00822">
    <property type="entry name" value="PKS_KR"/>
    <property type="match status" value="1"/>
</dbReference>
<dbReference type="AlphaFoldDB" id="A0ABD5RSS4"/>
<dbReference type="GO" id="GO:0032787">
    <property type="term" value="P:monocarboxylic acid metabolic process"/>
    <property type="evidence" value="ECO:0007669"/>
    <property type="project" value="UniProtKB-ARBA"/>
</dbReference>
<dbReference type="SUPFAM" id="SSF51735">
    <property type="entry name" value="NAD(P)-binding Rossmann-fold domains"/>
    <property type="match status" value="1"/>
</dbReference>
<protein>
    <submittedName>
        <fullName evidence="3">SDR family NAD(P)-dependent oxidoreductase</fullName>
        <ecNumber evidence="3">1.1.1.-</ecNumber>
    </submittedName>
</protein>
<sequence length="255" mass="26519">MSVSRSEFDGRTALVTGAARGIGRGIAETLSSYGCTVVVNDVDGDQLEETAADLTDAGGEVVGLEADVSDPDEVELLFDEVEDRFGGLDVLVNNAAIIDPAEYDEISPEGWRRVMSVNLDGVHHCCSTGAPLIARSGGGSIVNISSIAGKRISVLAGAHYTTSKWGVIGLTKHVAEEYGPRGVRVNAICPGPTETETMSGLNDGDGHGSVARDDIPLRRMGDPADIGRAVVALSSDLTSFVTGTTLVVDGGYTIR</sequence>
<accession>A0ABD5RSS4</accession>
<evidence type="ECO:0000259" key="2">
    <source>
        <dbReference type="SMART" id="SM00822"/>
    </source>
</evidence>
<dbReference type="InterPro" id="IPR002347">
    <property type="entry name" value="SDR_fam"/>
</dbReference>
<organism evidence="3 4">
    <name type="scientific">Halomarina salina</name>
    <dbReference type="NCBI Taxonomy" id="1872699"/>
    <lineage>
        <taxon>Archaea</taxon>
        <taxon>Methanobacteriati</taxon>
        <taxon>Methanobacteriota</taxon>
        <taxon>Stenosarchaea group</taxon>
        <taxon>Halobacteria</taxon>
        <taxon>Halobacteriales</taxon>
        <taxon>Natronomonadaceae</taxon>
        <taxon>Halomarina</taxon>
    </lineage>
</organism>
<dbReference type="EC" id="1.1.1.-" evidence="3"/>
<dbReference type="PANTHER" id="PTHR42879:SF2">
    <property type="entry name" value="3-OXOACYL-[ACYL-CARRIER-PROTEIN] REDUCTASE FABG"/>
    <property type="match status" value="1"/>
</dbReference>
<dbReference type="PROSITE" id="PS00061">
    <property type="entry name" value="ADH_SHORT"/>
    <property type="match status" value="1"/>
</dbReference>
<dbReference type="PANTHER" id="PTHR42879">
    <property type="entry name" value="3-OXOACYL-(ACYL-CARRIER-PROTEIN) REDUCTASE"/>
    <property type="match status" value="1"/>
</dbReference>
<feature type="domain" description="Ketoreductase" evidence="2">
    <location>
        <begin position="11"/>
        <end position="150"/>
    </location>
</feature>
<dbReference type="Proteomes" id="UP001596099">
    <property type="component" value="Unassembled WGS sequence"/>
</dbReference>
<keyword evidence="4" id="KW-1185">Reference proteome</keyword>
<dbReference type="CDD" id="cd05233">
    <property type="entry name" value="SDR_c"/>
    <property type="match status" value="1"/>
</dbReference>
<dbReference type="RefSeq" id="WP_247420610.1">
    <property type="nucleotide sequence ID" value="NZ_JALLGW010000003.1"/>
</dbReference>
<proteinExistence type="inferred from homology"/>
<dbReference type="InterPro" id="IPR050259">
    <property type="entry name" value="SDR"/>
</dbReference>